<dbReference type="Gene3D" id="3.40.190.10">
    <property type="entry name" value="Periplasmic binding protein-like II"/>
    <property type="match status" value="2"/>
</dbReference>
<accession>A0A839TLE6</accession>
<evidence type="ECO:0000313" key="2">
    <source>
        <dbReference type="EMBL" id="MBB3125647.1"/>
    </source>
</evidence>
<dbReference type="PANTHER" id="PTHR43649:SF12">
    <property type="entry name" value="DIACETYLCHITOBIOSE BINDING PROTEIN DASA"/>
    <property type="match status" value="1"/>
</dbReference>
<sequence length="529" mass="58145">MRGKGLRFTLAVALIAGMLAGCSQGGNKEGSSSATASDHSGKTEQVTLKVGIFDRGNAPAGYTATENYWTDYVQKNFGDPNNIKVEFVPIPRTDASDKVNVMMSSGDAPDVVFANTSPLTAYGYAKDGGLLPLDDLIEQYGPNLKKYLGPALDSGKVDGVQYSIPGRRVNTGKYENLIRQDWLDKLGLPMPKTTEEVYQTLKAFKEKDPGQTGGGVIPLGFSLTPASIEPIVWSFIEDGLTDEQRYTLSESLGYPLLLPGHKEAVRFLNKLYNEGLMSPDFSLDKDEKQVFQDVMTGKVGMYSDNLGNSFNATPGIAKVLTQNVPGAKLVPTDPYTNNAGKHLKPEYDPTGFFLMVPAASKRGVEAIKYLDWMAQPDVLNTIMNGIEGEDYTLTDGVPYRIESEETSKRMFNANDIAMITQGQDFGSDEKNWAAAAAAVPKEFRDYVVEAYKMSMTDTIRYANFTSPIEAENKYIPTLQDKYDELIVKSIMTKPGDFDKTYDDLLKDYMASGGDAIKQERTEAYAAMKK</sequence>
<organism evidence="2 3">
    <name type="scientific">Paenibacillus rhizosphaerae</name>
    <dbReference type="NCBI Taxonomy" id="297318"/>
    <lineage>
        <taxon>Bacteria</taxon>
        <taxon>Bacillati</taxon>
        <taxon>Bacillota</taxon>
        <taxon>Bacilli</taxon>
        <taxon>Bacillales</taxon>
        <taxon>Paenibacillaceae</taxon>
        <taxon>Paenibacillus</taxon>
    </lineage>
</organism>
<dbReference type="RefSeq" id="WP_183577595.1">
    <property type="nucleotide sequence ID" value="NZ_JACHXJ010000001.1"/>
</dbReference>
<dbReference type="PROSITE" id="PS51257">
    <property type="entry name" value="PROKAR_LIPOPROTEIN"/>
    <property type="match status" value="1"/>
</dbReference>
<dbReference type="Pfam" id="PF01547">
    <property type="entry name" value="SBP_bac_1"/>
    <property type="match status" value="1"/>
</dbReference>
<dbReference type="AlphaFoldDB" id="A0A839TLE6"/>
<feature type="signal peptide" evidence="1">
    <location>
        <begin position="1"/>
        <end position="25"/>
    </location>
</feature>
<evidence type="ECO:0000313" key="3">
    <source>
        <dbReference type="Proteomes" id="UP000517523"/>
    </source>
</evidence>
<dbReference type="PANTHER" id="PTHR43649">
    <property type="entry name" value="ARABINOSE-BINDING PROTEIN-RELATED"/>
    <property type="match status" value="1"/>
</dbReference>
<dbReference type="SUPFAM" id="SSF53850">
    <property type="entry name" value="Periplasmic binding protein-like II"/>
    <property type="match status" value="1"/>
</dbReference>
<dbReference type="InterPro" id="IPR006059">
    <property type="entry name" value="SBP"/>
</dbReference>
<dbReference type="Proteomes" id="UP000517523">
    <property type="component" value="Unassembled WGS sequence"/>
</dbReference>
<evidence type="ECO:0000256" key="1">
    <source>
        <dbReference type="SAM" id="SignalP"/>
    </source>
</evidence>
<dbReference type="InterPro" id="IPR050490">
    <property type="entry name" value="Bact_solute-bd_prot1"/>
</dbReference>
<proteinExistence type="predicted"/>
<name>A0A839TLE6_9BACL</name>
<dbReference type="EMBL" id="JACHXJ010000001">
    <property type="protein sequence ID" value="MBB3125647.1"/>
    <property type="molecule type" value="Genomic_DNA"/>
</dbReference>
<protein>
    <submittedName>
        <fullName evidence="2">Putative aldouronate transport system substrate-binding protein</fullName>
    </submittedName>
</protein>
<keyword evidence="1" id="KW-0732">Signal</keyword>
<gene>
    <name evidence="2" type="ORF">FHS19_000301</name>
</gene>
<comment type="caution">
    <text evidence="2">The sequence shown here is derived from an EMBL/GenBank/DDBJ whole genome shotgun (WGS) entry which is preliminary data.</text>
</comment>
<feature type="chain" id="PRO_5032678124" evidence="1">
    <location>
        <begin position="26"/>
        <end position="529"/>
    </location>
</feature>
<reference evidence="2 3" key="1">
    <citation type="submission" date="2020-08" db="EMBL/GenBank/DDBJ databases">
        <title>Genomic Encyclopedia of Type Strains, Phase III (KMG-III): the genomes of soil and plant-associated and newly described type strains.</title>
        <authorList>
            <person name="Whitman W."/>
        </authorList>
    </citation>
    <scope>NUCLEOTIDE SEQUENCE [LARGE SCALE GENOMIC DNA]</scope>
    <source>
        <strain evidence="2 3">CECT 5831</strain>
    </source>
</reference>